<evidence type="ECO:0000313" key="1">
    <source>
        <dbReference type="EMBL" id="JAD40823.1"/>
    </source>
</evidence>
<reference evidence="1" key="1">
    <citation type="submission" date="2014-09" db="EMBL/GenBank/DDBJ databases">
        <authorList>
            <person name="Magalhaes I.L.F."/>
            <person name="Oliveira U."/>
            <person name="Santos F.R."/>
            <person name="Vidigal T.H.D.A."/>
            <person name="Brescovit A.D."/>
            <person name="Santos A.J."/>
        </authorList>
    </citation>
    <scope>NUCLEOTIDE SEQUENCE</scope>
    <source>
        <tissue evidence="1">Shoot tissue taken approximately 20 cm above the soil surface</tissue>
    </source>
</reference>
<reference evidence="1" key="2">
    <citation type="journal article" date="2015" name="Data Brief">
        <title>Shoot transcriptome of the giant reed, Arundo donax.</title>
        <authorList>
            <person name="Barrero R.A."/>
            <person name="Guerrero F.D."/>
            <person name="Moolhuijzen P."/>
            <person name="Goolsby J.A."/>
            <person name="Tidwell J."/>
            <person name="Bellgard S.E."/>
            <person name="Bellgard M.I."/>
        </authorList>
    </citation>
    <scope>NUCLEOTIDE SEQUENCE</scope>
    <source>
        <tissue evidence="1">Shoot tissue taken approximately 20 cm above the soil surface</tissue>
    </source>
</reference>
<accession>A0A0A8ZT05</accession>
<organism evidence="1">
    <name type="scientific">Arundo donax</name>
    <name type="common">Giant reed</name>
    <name type="synonym">Donax arundinaceus</name>
    <dbReference type="NCBI Taxonomy" id="35708"/>
    <lineage>
        <taxon>Eukaryota</taxon>
        <taxon>Viridiplantae</taxon>
        <taxon>Streptophyta</taxon>
        <taxon>Embryophyta</taxon>
        <taxon>Tracheophyta</taxon>
        <taxon>Spermatophyta</taxon>
        <taxon>Magnoliopsida</taxon>
        <taxon>Liliopsida</taxon>
        <taxon>Poales</taxon>
        <taxon>Poaceae</taxon>
        <taxon>PACMAD clade</taxon>
        <taxon>Arundinoideae</taxon>
        <taxon>Arundineae</taxon>
        <taxon>Arundo</taxon>
    </lineage>
</organism>
<name>A0A0A8ZT05_ARUDO</name>
<dbReference type="EMBL" id="GBRH01257072">
    <property type="protein sequence ID" value="JAD40823.1"/>
    <property type="molecule type" value="Transcribed_RNA"/>
</dbReference>
<sequence length="31" mass="3614">MKQPITLSTINLCLCLYQTCNAVTSYFLKRF</sequence>
<protein>
    <submittedName>
        <fullName evidence="1">Uncharacterized protein</fullName>
    </submittedName>
</protein>
<dbReference type="AlphaFoldDB" id="A0A0A8ZT05"/>
<proteinExistence type="predicted"/>